<dbReference type="EMBL" id="JAVRRD010000033">
    <property type="protein sequence ID" value="KAK5045999.1"/>
    <property type="molecule type" value="Genomic_DNA"/>
</dbReference>
<dbReference type="Proteomes" id="UP001358417">
    <property type="component" value="Unassembled WGS sequence"/>
</dbReference>
<dbReference type="PANTHER" id="PTHR24305:SF166">
    <property type="entry name" value="CYTOCHROME P450 12A4, MITOCHONDRIAL-RELATED"/>
    <property type="match status" value="1"/>
</dbReference>
<evidence type="ECO:0000313" key="6">
    <source>
        <dbReference type="EMBL" id="KAK5045999.1"/>
    </source>
</evidence>
<dbReference type="InterPro" id="IPR050121">
    <property type="entry name" value="Cytochrome_P450_monoxygenase"/>
</dbReference>
<evidence type="ECO:0000256" key="2">
    <source>
        <dbReference type="ARBA" id="ARBA00010617"/>
    </source>
</evidence>
<dbReference type="RefSeq" id="XP_064701604.1">
    <property type="nucleotide sequence ID" value="XM_064852330.1"/>
</dbReference>
<dbReference type="InterPro" id="IPR001128">
    <property type="entry name" value="Cyt_P450"/>
</dbReference>
<dbReference type="SUPFAM" id="SSF48264">
    <property type="entry name" value="Cytochrome P450"/>
    <property type="match status" value="1"/>
</dbReference>
<dbReference type="GeneID" id="89976948"/>
<organism evidence="6 7">
    <name type="scientific">Exophiala bonariae</name>
    <dbReference type="NCBI Taxonomy" id="1690606"/>
    <lineage>
        <taxon>Eukaryota</taxon>
        <taxon>Fungi</taxon>
        <taxon>Dikarya</taxon>
        <taxon>Ascomycota</taxon>
        <taxon>Pezizomycotina</taxon>
        <taxon>Eurotiomycetes</taxon>
        <taxon>Chaetothyriomycetidae</taxon>
        <taxon>Chaetothyriales</taxon>
        <taxon>Herpotrichiellaceae</taxon>
        <taxon>Exophiala</taxon>
    </lineage>
</organism>
<proteinExistence type="inferred from homology"/>
<dbReference type="AlphaFoldDB" id="A0AAV9MWS6"/>
<comment type="cofactor">
    <cofactor evidence="1">
        <name>heme</name>
        <dbReference type="ChEBI" id="CHEBI:30413"/>
    </cofactor>
</comment>
<dbReference type="InterPro" id="IPR002403">
    <property type="entry name" value="Cyt_P450_E_grp-IV"/>
</dbReference>
<dbReference type="PRINTS" id="PR00465">
    <property type="entry name" value="EP450IV"/>
</dbReference>
<dbReference type="GO" id="GO:0020037">
    <property type="term" value="F:heme binding"/>
    <property type="evidence" value="ECO:0007669"/>
    <property type="project" value="InterPro"/>
</dbReference>
<reference evidence="6 7" key="1">
    <citation type="submission" date="2023-08" db="EMBL/GenBank/DDBJ databases">
        <title>Black Yeasts Isolated from many extreme environments.</title>
        <authorList>
            <person name="Coleine C."/>
            <person name="Stajich J.E."/>
            <person name="Selbmann L."/>
        </authorList>
    </citation>
    <scope>NUCLEOTIDE SEQUENCE [LARGE SCALE GENOMIC DNA]</scope>
    <source>
        <strain evidence="6 7">CCFEE 5792</strain>
    </source>
</reference>
<accession>A0AAV9MWS6</accession>
<evidence type="ECO:0000256" key="5">
    <source>
        <dbReference type="SAM" id="MobiDB-lite"/>
    </source>
</evidence>
<dbReference type="Gene3D" id="1.10.630.10">
    <property type="entry name" value="Cytochrome P450"/>
    <property type="match status" value="1"/>
</dbReference>
<dbReference type="GO" id="GO:0004497">
    <property type="term" value="F:monooxygenase activity"/>
    <property type="evidence" value="ECO:0007669"/>
    <property type="project" value="InterPro"/>
</dbReference>
<dbReference type="InterPro" id="IPR036396">
    <property type="entry name" value="Cyt_P450_sf"/>
</dbReference>
<evidence type="ECO:0000313" key="7">
    <source>
        <dbReference type="Proteomes" id="UP001358417"/>
    </source>
</evidence>
<protein>
    <submittedName>
        <fullName evidence="6">Uncharacterized protein</fullName>
    </submittedName>
</protein>
<sequence>MPTYDEASKLPYLSNVIDETLRLWGPLNTGIPRISTGRMIGGEYFPAGVGISNNPYATARDPEVFPDPEAYEPDRFKHDRGKDETERSGCLLALGRDFAGMGKTREQYLITIFVYI</sequence>
<gene>
    <name evidence="6" type="ORF">LTR84_008786</name>
</gene>
<comment type="similarity">
    <text evidence="2">Belongs to the cytochrome P450 family.</text>
</comment>
<name>A0AAV9MWS6_9EURO</name>
<evidence type="ECO:0000256" key="3">
    <source>
        <dbReference type="ARBA" id="ARBA00022723"/>
    </source>
</evidence>
<comment type="caution">
    <text evidence="6">The sequence shown here is derived from an EMBL/GenBank/DDBJ whole genome shotgun (WGS) entry which is preliminary data.</text>
</comment>
<keyword evidence="3" id="KW-0479">Metal-binding</keyword>
<evidence type="ECO:0000256" key="4">
    <source>
        <dbReference type="ARBA" id="ARBA00023004"/>
    </source>
</evidence>
<dbReference type="Pfam" id="PF00067">
    <property type="entry name" value="p450"/>
    <property type="match status" value="1"/>
</dbReference>
<keyword evidence="7" id="KW-1185">Reference proteome</keyword>
<dbReference type="GO" id="GO:0005506">
    <property type="term" value="F:iron ion binding"/>
    <property type="evidence" value="ECO:0007669"/>
    <property type="project" value="InterPro"/>
</dbReference>
<feature type="compositionally biased region" description="Basic and acidic residues" evidence="5">
    <location>
        <begin position="72"/>
        <end position="83"/>
    </location>
</feature>
<dbReference type="PANTHER" id="PTHR24305">
    <property type="entry name" value="CYTOCHROME P450"/>
    <property type="match status" value="1"/>
</dbReference>
<keyword evidence="4" id="KW-0408">Iron</keyword>
<evidence type="ECO:0000256" key="1">
    <source>
        <dbReference type="ARBA" id="ARBA00001971"/>
    </source>
</evidence>
<feature type="region of interest" description="Disordered" evidence="5">
    <location>
        <begin position="64"/>
        <end position="83"/>
    </location>
</feature>
<dbReference type="GO" id="GO:0016705">
    <property type="term" value="F:oxidoreductase activity, acting on paired donors, with incorporation or reduction of molecular oxygen"/>
    <property type="evidence" value="ECO:0007669"/>
    <property type="project" value="InterPro"/>
</dbReference>